<keyword evidence="11" id="KW-0407">Ion channel</keyword>
<evidence type="ECO:0000256" key="12">
    <source>
        <dbReference type="SAM" id="MobiDB-lite"/>
    </source>
</evidence>
<dbReference type="SUPFAM" id="SSF53850">
    <property type="entry name" value="Periplasmic binding protein-like II"/>
    <property type="match status" value="1"/>
</dbReference>
<keyword evidence="3" id="KW-1003">Cell membrane</keyword>
<feature type="domain" description="Ionotropic glutamate receptor C-terminal" evidence="15">
    <location>
        <begin position="44"/>
        <end position="411"/>
    </location>
</feature>
<reference evidence="18" key="1">
    <citation type="submission" date="2025-08" db="UniProtKB">
        <authorList>
            <consortium name="RefSeq"/>
        </authorList>
    </citation>
    <scope>IDENTIFICATION</scope>
</reference>
<keyword evidence="6" id="KW-0406">Ion transport</keyword>
<evidence type="ECO:0000256" key="14">
    <source>
        <dbReference type="SAM" id="SignalP"/>
    </source>
</evidence>
<feature type="transmembrane region" description="Helical" evidence="13">
    <location>
        <begin position="170"/>
        <end position="189"/>
    </location>
</feature>
<dbReference type="Proteomes" id="UP000694888">
    <property type="component" value="Unplaced"/>
</dbReference>
<accession>A0ABM0JUW5</accession>
<keyword evidence="8 18" id="KW-0675">Receptor</keyword>
<evidence type="ECO:0000256" key="2">
    <source>
        <dbReference type="ARBA" id="ARBA00022448"/>
    </source>
</evidence>
<evidence type="ECO:0000256" key="7">
    <source>
        <dbReference type="ARBA" id="ARBA00023136"/>
    </source>
</evidence>
<evidence type="ECO:0000259" key="16">
    <source>
        <dbReference type="SMART" id="SM00918"/>
    </source>
</evidence>
<evidence type="ECO:0000256" key="13">
    <source>
        <dbReference type="SAM" id="Phobius"/>
    </source>
</evidence>
<dbReference type="Pfam" id="PF00060">
    <property type="entry name" value="Lig_chan"/>
    <property type="match status" value="1"/>
</dbReference>
<keyword evidence="9" id="KW-0325">Glycoprotein</keyword>
<dbReference type="RefSeq" id="XP_005102071.2">
    <property type="nucleotide sequence ID" value="XM_005102014.3"/>
</dbReference>
<keyword evidence="14" id="KW-0732">Signal</keyword>
<keyword evidence="10" id="KW-1071">Ligand-gated ion channel</keyword>
<gene>
    <name evidence="18" type="primary">LOC100885790</name>
</gene>
<proteinExistence type="predicted"/>
<evidence type="ECO:0000256" key="8">
    <source>
        <dbReference type="ARBA" id="ARBA00023170"/>
    </source>
</evidence>
<evidence type="ECO:0000256" key="1">
    <source>
        <dbReference type="ARBA" id="ARBA00004651"/>
    </source>
</evidence>
<feature type="chain" id="PRO_5046372030" evidence="14">
    <location>
        <begin position="20"/>
        <end position="506"/>
    </location>
</feature>
<keyword evidence="2" id="KW-0813">Transport</keyword>
<dbReference type="SMART" id="SM00918">
    <property type="entry name" value="Lig_chan-Glu_bd"/>
    <property type="match status" value="1"/>
</dbReference>
<evidence type="ECO:0000256" key="6">
    <source>
        <dbReference type="ARBA" id="ARBA00023065"/>
    </source>
</evidence>
<evidence type="ECO:0000256" key="5">
    <source>
        <dbReference type="ARBA" id="ARBA00022989"/>
    </source>
</evidence>
<dbReference type="InterPro" id="IPR015683">
    <property type="entry name" value="Ionotropic_Glu_rcpt"/>
</dbReference>
<dbReference type="InterPro" id="IPR001320">
    <property type="entry name" value="Iontro_rcpt_C"/>
</dbReference>
<comment type="subcellular location">
    <subcellularLocation>
        <location evidence="1">Cell membrane</location>
        <topology evidence="1">Multi-pass membrane protein</topology>
    </subcellularLocation>
</comment>
<feature type="region of interest" description="Disordered" evidence="12">
    <location>
        <begin position="485"/>
        <end position="506"/>
    </location>
</feature>
<dbReference type="Pfam" id="PF10613">
    <property type="entry name" value="Lig_chan-Glu_bd"/>
    <property type="match status" value="1"/>
</dbReference>
<name>A0ABM0JUW5_APLCA</name>
<evidence type="ECO:0000313" key="17">
    <source>
        <dbReference type="Proteomes" id="UP000694888"/>
    </source>
</evidence>
<evidence type="ECO:0000259" key="15">
    <source>
        <dbReference type="SMART" id="SM00079"/>
    </source>
</evidence>
<evidence type="ECO:0000256" key="4">
    <source>
        <dbReference type="ARBA" id="ARBA00022692"/>
    </source>
</evidence>
<organism evidence="17 18">
    <name type="scientific">Aplysia californica</name>
    <name type="common">California sea hare</name>
    <dbReference type="NCBI Taxonomy" id="6500"/>
    <lineage>
        <taxon>Eukaryota</taxon>
        <taxon>Metazoa</taxon>
        <taxon>Spiralia</taxon>
        <taxon>Lophotrochozoa</taxon>
        <taxon>Mollusca</taxon>
        <taxon>Gastropoda</taxon>
        <taxon>Heterobranchia</taxon>
        <taxon>Euthyneura</taxon>
        <taxon>Tectipleura</taxon>
        <taxon>Aplysiida</taxon>
        <taxon>Aplysioidea</taxon>
        <taxon>Aplysiidae</taxon>
        <taxon>Aplysia</taxon>
    </lineage>
</organism>
<evidence type="ECO:0000256" key="9">
    <source>
        <dbReference type="ARBA" id="ARBA00023180"/>
    </source>
</evidence>
<feature type="transmembrane region" description="Helical" evidence="13">
    <location>
        <begin position="449"/>
        <end position="474"/>
    </location>
</feature>
<dbReference type="Gene3D" id="1.10.287.70">
    <property type="match status" value="1"/>
</dbReference>
<protein>
    <submittedName>
        <fullName evidence="18">Glutamate receptor ionotropic, kainate 3</fullName>
    </submittedName>
</protein>
<feature type="domain" description="Ionotropic glutamate receptor L-glutamate and glycine-binding" evidence="16">
    <location>
        <begin position="54"/>
        <end position="113"/>
    </location>
</feature>
<feature type="signal peptide" evidence="14">
    <location>
        <begin position="1"/>
        <end position="19"/>
    </location>
</feature>
<keyword evidence="5 13" id="KW-1133">Transmembrane helix</keyword>
<keyword evidence="17" id="KW-1185">Reference proteome</keyword>
<dbReference type="InterPro" id="IPR019594">
    <property type="entry name" value="Glu/Gly-bd"/>
</dbReference>
<dbReference type="InterPro" id="IPR001508">
    <property type="entry name" value="Iono_Glu_rcpt_met"/>
</dbReference>
<evidence type="ECO:0000313" key="18">
    <source>
        <dbReference type="RefSeq" id="XP_005102071.2"/>
    </source>
</evidence>
<dbReference type="PANTHER" id="PTHR18966">
    <property type="entry name" value="IONOTROPIC GLUTAMATE RECEPTOR"/>
    <property type="match status" value="1"/>
</dbReference>
<dbReference type="GeneID" id="100885790"/>
<dbReference type="PRINTS" id="PR00177">
    <property type="entry name" value="NMDARECEPTOR"/>
</dbReference>
<evidence type="ECO:0000256" key="3">
    <source>
        <dbReference type="ARBA" id="ARBA00022475"/>
    </source>
</evidence>
<keyword evidence="7 13" id="KW-0472">Membrane</keyword>
<keyword evidence="4 13" id="KW-0812">Transmembrane</keyword>
<evidence type="ECO:0000256" key="10">
    <source>
        <dbReference type="ARBA" id="ARBA00023286"/>
    </source>
</evidence>
<dbReference type="Gene3D" id="3.40.190.10">
    <property type="entry name" value="Periplasmic binding protein-like II"/>
    <property type="match status" value="1"/>
</dbReference>
<sequence>MTTLAVLVVFLTSCSSTKALFETGEVAGTPSETAGMDSNKNLTRLRVVTLLDPPFVMLKDGGSTFSGMVIDILHEAAKGIGDTSVDIKLISDNRFGWEERPGVWNGLVGALQNKTADLAAAALTASARRSQVIHLSPPFMIGGFRVLYKIPDSWNPQENTVTLLKPFSPGLWVLIVFMFLLTSCSLYAIGRFSPYEDVAFVGRTATYDGLTLPNSLLYTFSTLLWQGYTSAPKSISGRILTSVWWVFAVLTVGAYIAGLCVTLFKVSPEIRTLPFSTVDEMSRQSKVGIMVVGKSSAYRYLENSSGRVERRIFARLQADPSELVMKSTGEALEKMTKSDGKFALLMDGPAAEYLATQEPCDKMVIGEVLGHHGYVFACRNDSGLCNRMDTQILRMQEDDRIQSIKNKYFHEGCKLDKPEAYVYEGLPFFDTFGGEPDAIMPRTITIKRFSAAFILLVIGFLLSGLFLGAEILYAKRKGTAMPRKLERVGRDDDSERIDRDFHDEQA</sequence>
<dbReference type="SMART" id="SM00079">
    <property type="entry name" value="PBPe"/>
    <property type="match status" value="1"/>
</dbReference>
<feature type="transmembrane region" description="Helical" evidence="13">
    <location>
        <begin position="243"/>
        <end position="264"/>
    </location>
</feature>
<evidence type="ECO:0000256" key="11">
    <source>
        <dbReference type="ARBA" id="ARBA00023303"/>
    </source>
</evidence>